<evidence type="ECO:0000256" key="1">
    <source>
        <dbReference type="SAM" id="Phobius"/>
    </source>
</evidence>
<feature type="transmembrane region" description="Helical" evidence="1">
    <location>
        <begin position="61"/>
        <end position="82"/>
    </location>
</feature>
<proteinExistence type="predicted"/>
<keyword evidence="1" id="KW-1133">Transmembrane helix</keyword>
<sequence length="202" mass="22001">MTKWTKNYVSVKKKAPKINPDPPIFDLEVRNPITYIRNWWKKIIGNEGVEIKVKVRPITTLLIVALVLTGTYGLGVITAFLAKVPYIKDVLPTPAPVVTPTPTTSPWKETAFSGTLRYSSVTSKYYLTTTSAEAITLEVPPSVDVARLVGKRIFAAGKYNKLTDVLIVSDISGLAILPTSPQPIPTVFPSPSPSDSPIPGQL</sequence>
<organism evidence="2 3">
    <name type="scientific">Candidatus Woesebacteria bacterium RIFCSPHIGHO2_12_FULL_41_24</name>
    <dbReference type="NCBI Taxonomy" id="1802510"/>
    <lineage>
        <taxon>Bacteria</taxon>
        <taxon>Candidatus Woeseibacteriota</taxon>
    </lineage>
</organism>
<evidence type="ECO:0000313" key="2">
    <source>
        <dbReference type="EMBL" id="OGM54458.1"/>
    </source>
</evidence>
<gene>
    <name evidence="2" type="ORF">A3E44_00135</name>
</gene>
<evidence type="ECO:0000313" key="3">
    <source>
        <dbReference type="Proteomes" id="UP000178603"/>
    </source>
</evidence>
<accession>A0A1F8AT32</accession>
<keyword evidence="1" id="KW-0472">Membrane</keyword>
<dbReference type="Proteomes" id="UP000178603">
    <property type="component" value="Unassembled WGS sequence"/>
</dbReference>
<comment type="caution">
    <text evidence="2">The sequence shown here is derived from an EMBL/GenBank/DDBJ whole genome shotgun (WGS) entry which is preliminary data.</text>
</comment>
<keyword evidence="1" id="KW-0812">Transmembrane</keyword>
<dbReference type="AlphaFoldDB" id="A0A1F8AT32"/>
<protein>
    <submittedName>
        <fullName evidence="2">Uncharacterized protein</fullName>
    </submittedName>
</protein>
<reference evidence="2 3" key="1">
    <citation type="journal article" date="2016" name="Nat. Commun.">
        <title>Thousands of microbial genomes shed light on interconnected biogeochemical processes in an aquifer system.</title>
        <authorList>
            <person name="Anantharaman K."/>
            <person name="Brown C.T."/>
            <person name="Hug L.A."/>
            <person name="Sharon I."/>
            <person name="Castelle C.J."/>
            <person name="Probst A.J."/>
            <person name="Thomas B.C."/>
            <person name="Singh A."/>
            <person name="Wilkins M.J."/>
            <person name="Karaoz U."/>
            <person name="Brodie E.L."/>
            <person name="Williams K.H."/>
            <person name="Hubbard S.S."/>
            <person name="Banfield J.F."/>
        </authorList>
    </citation>
    <scope>NUCLEOTIDE SEQUENCE [LARGE SCALE GENOMIC DNA]</scope>
</reference>
<dbReference type="EMBL" id="MGGW01000014">
    <property type="protein sequence ID" value="OGM54458.1"/>
    <property type="molecule type" value="Genomic_DNA"/>
</dbReference>
<name>A0A1F8AT32_9BACT</name>